<gene>
    <name evidence="1" type="ORF">SAMN02746041_00062</name>
</gene>
<evidence type="ECO:0000313" key="1">
    <source>
        <dbReference type="EMBL" id="SMC16402.1"/>
    </source>
</evidence>
<dbReference type="RefSeq" id="WP_139796414.1">
    <property type="nucleotide sequence ID" value="NZ_FWXF01000001.1"/>
</dbReference>
<reference evidence="1 2" key="1">
    <citation type="submission" date="2017-04" db="EMBL/GenBank/DDBJ databases">
        <authorList>
            <person name="Afonso C.L."/>
            <person name="Miller P.J."/>
            <person name="Scott M.A."/>
            <person name="Spackman E."/>
            <person name="Goraichik I."/>
            <person name="Dimitrov K.M."/>
            <person name="Suarez D.L."/>
            <person name="Swayne D.E."/>
        </authorList>
    </citation>
    <scope>NUCLEOTIDE SEQUENCE [LARGE SCALE GENOMIC DNA]</scope>
    <source>
        <strain evidence="1 2">DSM 13146</strain>
    </source>
</reference>
<dbReference type="PANTHER" id="PTHR38075">
    <property type="entry name" value="DUF4139 DOMAIN-CONTAINING PROTEIN"/>
    <property type="match status" value="1"/>
</dbReference>
<evidence type="ECO:0008006" key="3">
    <source>
        <dbReference type="Google" id="ProtNLM"/>
    </source>
</evidence>
<dbReference type="AlphaFoldDB" id="A0A1W1WXF4"/>
<keyword evidence="2" id="KW-1185">Reference proteome</keyword>
<name>A0A1W1WXF4_9BACT</name>
<dbReference type="OrthoDB" id="9808067at2"/>
<evidence type="ECO:0000313" key="2">
    <source>
        <dbReference type="Proteomes" id="UP000192783"/>
    </source>
</evidence>
<accession>A0A1W1WXF4</accession>
<dbReference type="EMBL" id="FWXF01000001">
    <property type="protein sequence ID" value="SMC16402.1"/>
    <property type="molecule type" value="Genomic_DNA"/>
</dbReference>
<organism evidence="1 2">
    <name type="scientific">Desulfacinum hydrothermale DSM 13146</name>
    <dbReference type="NCBI Taxonomy" id="1121390"/>
    <lineage>
        <taxon>Bacteria</taxon>
        <taxon>Pseudomonadati</taxon>
        <taxon>Thermodesulfobacteriota</taxon>
        <taxon>Syntrophobacteria</taxon>
        <taxon>Syntrophobacterales</taxon>
        <taxon>Syntrophobacteraceae</taxon>
        <taxon>Desulfacinum</taxon>
    </lineage>
</organism>
<dbReference type="PANTHER" id="PTHR38075:SF1">
    <property type="entry name" value="DUF4139 DOMAIN-CONTAINING PROTEIN"/>
    <property type="match status" value="1"/>
</dbReference>
<sequence>MRPSIFQILVAAFLGLWMGMPQTAVALERVLTITSSDGAWVRERDSVTLKPGRQTLVLEGFPATVYPETIQIRPLSPKTGIREHGLRFRYRPVTRASLLRAYEGKDVQVVLYDPRGTQNARLLQRARVLNAGDGTPLLQLEEGVWAGPVEGILFPQVPKTLDRHPLVFWDVEAPDSAPFSMDVERTYEAGGFSWKALYTLTFKAGFERADLAGDVLVENKSDLDLSQARVVLLAGDFNRVRSHRRTRFLEKAAAPMRMEAPAAPVEESPAFEYHLYRLDGPVRLGRGEQLRLPLVRAAAVPVKKRLVSSGSAASYGSWRESEGSTPQAVDIFLEISNDASSGLGKALPAGPVLGAMITEGGAPVPLGEDRIGHTPEGATLKLHFGRSFDVQVRRRLTSFQKISRYVIRCAWELEIRNAKGGPETVELEERVPGQWKVIGSSHPWEKVSAGRLRIPVEVPAKGKVQVRYEIEMDTR</sequence>
<protein>
    <recommendedName>
        <fullName evidence="3">DUF4139 domain-containing protein</fullName>
    </recommendedName>
</protein>
<dbReference type="Proteomes" id="UP000192783">
    <property type="component" value="Unassembled WGS sequence"/>
</dbReference>
<proteinExistence type="predicted"/>